<evidence type="ECO:0000259" key="1">
    <source>
        <dbReference type="Pfam" id="PF12146"/>
    </source>
</evidence>
<protein>
    <recommendedName>
        <fullName evidence="1">Serine aminopeptidase S33 domain-containing protein</fullName>
    </recommendedName>
</protein>
<reference evidence="2 3" key="1">
    <citation type="submission" date="2014-06" db="EMBL/GenBank/DDBJ databases">
        <authorList>
            <consortium name="DOE Joint Genome Institute"/>
            <person name="Kuo A."/>
            <person name="Kohler A."/>
            <person name="Nagy L.G."/>
            <person name="Floudas D."/>
            <person name="Copeland A."/>
            <person name="Barry K.W."/>
            <person name="Cichocki N."/>
            <person name="Veneault-Fourrey C."/>
            <person name="LaButti K."/>
            <person name="Lindquist E.A."/>
            <person name="Lipzen A."/>
            <person name="Lundell T."/>
            <person name="Morin E."/>
            <person name="Murat C."/>
            <person name="Sun H."/>
            <person name="Tunlid A."/>
            <person name="Henrissat B."/>
            <person name="Grigoriev I.V."/>
            <person name="Hibbett D.S."/>
            <person name="Martin F."/>
            <person name="Nordberg H.P."/>
            <person name="Cantor M.N."/>
            <person name="Hua S.X."/>
        </authorList>
    </citation>
    <scope>NUCLEOTIDE SEQUENCE [LARGE SCALE GENOMIC DNA]</scope>
    <source>
        <strain evidence="2 3">ATCC 200175</strain>
    </source>
</reference>
<dbReference type="InterPro" id="IPR051044">
    <property type="entry name" value="MAG_DAG_Lipase"/>
</dbReference>
<dbReference type="Proteomes" id="UP000053647">
    <property type="component" value="Unassembled WGS sequence"/>
</dbReference>
<reference evidence="3" key="2">
    <citation type="submission" date="2015-01" db="EMBL/GenBank/DDBJ databases">
        <title>Evolutionary Origins and Diversification of the Mycorrhizal Mutualists.</title>
        <authorList>
            <consortium name="DOE Joint Genome Institute"/>
            <consortium name="Mycorrhizal Genomics Consortium"/>
            <person name="Kohler A."/>
            <person name="Kuo A."/>
            <person name="Nagy L.G."/>
            <person name="Floudas D."/>
            <person name="Copeland A."/>
            <person name="Barry K.W."/>
            <person name="Cichocki N."/>
            <person name="Veneault-Fourrey C."/>
            <person name="LaButti K."/>
            <person name="Lindquist E.A."/>
            <person name="Lipzen A."/>
            <person name="Lundell T."/>
            <person name="Morin E."/>
            <person name="Murat C."/>
            <person name="Riley R."/>
            <person name="Ohm R."/>
            <person name="Sun H."/>
            <person name="Tunlid A."/>
            <person name="Henrissat B."/>
            <person name="Grigoriev I.V."/>
            <person name="Hibbett D.S."/>
            <person name="Martin F."/>
        </authorList>
    </citation>
    <scope>NUCLEOTIDE SEQUENCE [LARGE SCALE GENOMIC DNA]</scope>
    <source>
        <strain evidence="3">ATCC 200175</strain>
    </source>
</reference>
<name>A0A0C9SZJ6_PAXIN</name>
<dbReference type="OrthoDB" id="10249433at2759"/>
<dbReference type="PANTHER" id="PTHR11614">
    <property type="entry name" value="PHOSPHOLIPASE-RELATED"/>
    <property type="match status" value="1"/>
</dbReference>
<accession>A0A0C9SZJ6</accession>
<evidence type="ECO:0000313" key="3">
    <source>
        <dbReference type="Proteomes" id="UP000053647"/>
    </source>
</evidence>
<keyword evidence="3" id="KW-1185">Reference proteome</keyword>
<dbReference type="InterPro" id="IPR022742">
    <property type="entry name" value="Hydrolase_4"/>
</dbReference>
<evidence type="ECO:0000313" key="2">
    <source>
        <dbReference type="EMBL" id="KIJ15569.1"/>
    </source>
</evidence>
<dbReference type="Pfam" id="PF12146">
    <property type="entry name" value="Hydrolase_4"/>
    <property type="match status" value="1"/>
</dbReference>
<gene>
    <name evidence="2" type="ORF">PAXINDRAFT_63183</name>
</gene>
<dbReference type="Gene3D" id="3.40.50.1820">
    <property type="entry name" value="alpha/beta hydrolase"/>
    <property type="match status" value="1"/>
</dbReference>
<dbReference type="SUPFAM" id="SSF53474">
    <property type="entry name" value="alpha/beta-Hydrolases"/>
    <property type="match status" value="1"/>
</dbReference>
<proteinExistence type="predicted"/>
<dbReference type="HOGENOM" id="CLU_128010_0_0_1"/>
<sequence>GGALVLAFPTRTDAPPSKETVSGLAGIISTSPLILQAKPAAKAARWIGGKASRITPFLTIPAAPDAKALSHDDAVNQAYLKDPFVKLVGSLRGISDMLDGGERLLGKDYALWPKQLPVLLIHGSEDKVTSFKATERFHELLQAEDETFSPYSNGFHELHNEPGGVKEKLIDECIAWVEARL</sequence>
<feature type="domain" description="Serine aminopeptidase S33" evidence="1">
    <location>
        <begin position="23"/>
        <end position="162"/>
    </location>
</feature>
<dbReference type="EMBL" id="KN819336">
    <property type="protein sequence ID" value="KIJ15569.1"/>
    <property type="molecule type" value="Genomic_DNA"/>
</dbReference>
<feature type="non-terminal residue" evidence="2">
    <location>
        <position position="181"/>
    </location>
</feature>
<dbReference type="AlphaFoldDB" id="A0A0C9SZJ6"/>
<organism evidence="2 3">
    <name type="scientific">Paxillus involutus ATCC 200175</name>
    <dbReference type="NCBI Taxonomy" id="664439"/>
    <lineage>
        <taxon>Eukaryota</taxon>
        <taxon>Fungi</taxon>
        <taxon>Dikarya</taxon>
        <taxon>Basidiomycota</taxon>
        <taxon>Agaricomycotina</taxon>
        <taxon>Agaricomycetes</taxon>
        <taxon>Agaricomycetidae</taxon>
        <taxon>Boletales</taxon>
        <taxon>Paxilineae</taxon>
        <taxon>Paxillaceae</taxon>
        <taxon>Paxillus</taxon>
    </lineage>
</organism>
<dbReference type="InterPro" id="IPR029058">
    <property type="entry name" value="AB_hydrolase_fold"/>
</dbReference>
<feature type="non-terminal residue" evidence="2">
    <location>
        <position position="1"/>
    </location>
</feature>